<dbReference type="AlphaFoldDB" id="A0A7H1DHC4"/>
<dbReference type="PANTHER" id="PTHR21137:SF35">
    <property type="entry name" value="ODORANT RECEPTOR 19A-RELATED"/>
    <property type="match status" value="1"/>
</dbReference>
<name>A0A7H1DHC4_MYTSE</name>
<evidence type="ECO:0000256" key="9">
    <source>
        <dbReference type="ARBA" id="ARBA00023224"/>
    </source>
</evidence>
<evidence type="ECO:0000256" key="6">
    <source>
        <dbReference type="ARBA" id="ARBA00022989"/>
    </source>
</evidence>
<evidence type="ECO:0000256" key="7">
    <source>
        <dbReference type="ARBA" id="ARBA00023136"/>
    </source>
</evidence>
<keyword evidence="2" id="KW-1003">Cell membrane</keyword>
<evidence type="ECO:0000313" key="11">
    <source>
        <dbReference type="EMBL" id="QNS36250.1"/>
    </source>
</evidence>
<evidence type="ECO:0000256" key="8">
    <source>
        <dbReference type="ARBA" id="ARBA00023170"/>
    </source>
</evidence>
<sequence>MMKKFKSFYNKDNIDYSTGYVDPFKYHQVFYQVLVAFKVADLDSKKVPSYFNQNAVLFLTGLGGALITFISFCHGLQTFDLPLITEAGTYTIVLGYELLILSCTRKNIPQYHNFLRALKEDFEYICTTGEKYRAPYFENQLQTWKICIFACVFTFSTGIGMVIFAFLSLFYFLATYDAEVGGTRPLLFPFWFPNIDFGKFPAYEMAFMYANICCIFYAYNYTFMIQTQIVWIRQITSKVDVMVWSLQDLLVDIYPARTQEESLYYSYLIKSRMREIVIQHQSMYSLLEDYATVYKKLLLYEQTFSGRVICLTAYCIVEKFDEGEFQAILAMLCVATIVLHFIPSLLCTFLADKVSSVCDACWNIPFWNAGPVIRPYMVVIMQRSLRPLPLQAIGFDNISIETFSKNMTNAYTLFNMLRQTNL</sequence>
<accession>A0A7H1DHC4</accession>
<dbReference type="GO" id="GO:0007165">
    <property type="term" value="P:signal transduction"/>
    <property type="evidence" value="ECO:0007669"/>
    <property type="project" value="UniProtKB-KW"/>
</dbReference>
<feature type="transmembrane region" description="Helical" evidence="10">
    <location>
        <begin position="328"/>
        <end position="351"/>
    </location>
</feature>
<evidence type="ECO:0000256" key="2">
    <source>
        <dbReference type="ARBA" id="ARBA00022475"/>
    </source>
</evidence>
<feature type="transmembrane region" description="Helical" evidence="10">
    <location>
        <begin position="55"/>
        <end position="77"/>
    </location>
</feature>
<evidence type="ECO:0000256" key="4">
    <source>
        <dbReference type="ARBA" id="ARBA00022692"/>
    </source>
</evidence>
<feature type="transmembrane region" description="Helical" evidence="10">
    <location>
        <begin position="146"/>
        <end position="174"/>
    </location>
</feature>
<reference evidence="11" key="1">
    <citation type="submission" date="2019-07" db="EMBL/GenBank/DDBJ databases">
        <authorList>
            <person name="Tang R."/>
            <person name="Jiang N.-J."/>
            <person name="Ning C."/>
            <person name="Li G.-C."/>
            <person name="Huang L.-Q."/>
            <person name="Wang C.-Z."/>
        </authorList>
    </citation>
    <scope>NUCLEOTIDE SEQUENCE</scope>
</reference>
<proteinExistence type="evidence at transcript level"/>
<comment type="caution">
    <text evidence="10">Lacks conserved residue(s) required for the propagation of feature annotation.</text>
</comment>
<comment type="similarity">
    <text evidence="10">Belongs to the insect chemoreceptor superfamily. Heteromeric odorant receptor channel (TC 1.A.69) family.</text>
</comment>
<dbReference type="GO" id="GO:0004984">
    <property type="term" value="F:olfactory receptor activity"/>
    <property type="evidence" value="ECO:0007669"/>
    <property type="project" value="InterPro"/>
</dbReference>
<feature type="transmembrane region" description="Helical" evidence="10">
    <location>
        <begin position="200"/>
        <end position="219"/>
    </location>
</feature>
<feature type="transmembrane region" description="Helical" evidence="10">
    <location>
        <begin position="83"/>
        <end position="101"/>
    </location>
</feature>
<dbReference type="InterPro" id="IPR004117">
    <property type="entry name" value="7tm6_olfct_rcpt"/>
</dbReference>
<evidence type="ECO:0000256" key="5">
    <source>
        <dbReference type="ARBA" id="ARBA00022725"/>
    </source>
</evidence>
<evidence type="ECO:0000256" key="1">
    <source>
        <dbReference type="ARBA" id="ARBA00004651"/>
    </source>
</evidence>
<keyword evidence="7 10" id="KW-0472">Membrane</keyword>
<keyword evidence="3 10" id="KW-0716">Sensory transduction</keyword>
<keyword evidence="6 10" id="KW-1133">Transmembrane helix</keyword>
<keyword evidence="9 10" id="KW-0807">Transducer</keyword>
<comment type="subcellular location">
    <subcellularLocation>
        <location evidence="1 10">Cell membrane</location>
        <topology evidence="1 10">Multi-pass membrane protein</topology>
    </subcellularLocation>
</comment>
<dbReference type="Pfam" id="PF02949">
    <property type="entry name" value="7tm_6"/>
    <property type="match status" value="1"/>
</dbReference>
<dbReference type="EMBL" id="MN171170">
    <property type="protein sequence ID" value="QNS36250.1"/>
    <property type="molecule type" value="mRNA"/>
</dbReference>
<dbReference type="PANTHER" id="PTHR21137">
    <property type="entry name" value="ODORANT RECEPTOR"/>
    <property type="match status" value="1"/>
</dbReference>
<dbReference type="GO" id="GO:0005886">
    <property type="term" value="C:plasma membrane"/>
    <property type="evidence" value="ECO:0007669"/>
    <property type="project" value="UniProtKB-SubCell"/>
</dbReference>
<dbReference type="GO" id="GO:0005549">
    <property type="term" value="F:odorant binding"/>
    <property type="evidence" value="ECO:0007669"/>
    <property type="project" value="InterPro"/>
</dbReference>
<evidence type="ECO:0000256" key="3">
    <source>
        <dbReference type="ARBA" id="ARBA00022606"/>
    </source>
</evidence>
<keyword evidence="4 10" id="KW-0812">Transmembrane</keyword>
<organism evidence="11">
    <name type="scientific">Mythimna separata</name>
    <name type="common">Oriental armyworm</name>
    <name type="synonym">Pseudaletia separata</name>
    <dbReference type="NCBI Taxonomy" id="271217"/>
    <lineage>
        <taxon>Eukaryota</taxon>
        <taxon>Metazoa</taxon>
        <taxon>Ecdysozoa</taxon>
        <taxon>Arthropoda</taxon>
        <taxon>Hexapoda</taxon>
        <taxon>Insecta</taxon>
        <taxon>Pterygota</taxon>
        <taxon>Neoptera</taxon>
        <taxon>Endopterygota</taxon>
        <taxon>Lepidoptera</taxon>
        <taxon>Glossata</taxon>
        <taxon>Ditrysia</taxon>
        <taxon>Noctuoidea</taxon>
        <taxon>Noctuidae</taxon>
        <taxon>Noctuinae</taxon>
        <taxon>Hadenini</taxon>
        <taxon>Mythimna</taxon>
    </lineage>
</organism>
<keyword evidence="8 10" id="KW-0675">Receptor</keyword>
<keyword evidence="5 10" id="KW-0552">Olfaction</keyword>
<protein>
    <recommendedName>
        <fullName evidence="10">Odorant receptor</fullName>
    </recommendedName>
</protein>
<evidence type="ECO:0000256" key="10">
    <source>
        <dbReference type="RuleBase" id="RU351113"/>
    </source>
</evidence>